<geneLocation type="plasmid" evidence="1 2">
    <name>pSCL4</name>
</geneLocation>
<gene>
    <name evidence="1" type="ORF">SCLAV_p0492</name>
</gene>
<accession>B5GRC9</accession>
<protein>
    <submittedName>
        <fullName evidence="1">Uncharacterized protein</fullName>
    </submittedName>
</protein>
<proteinExistence type="predicted"/>
<dbReference type="Proteomes" id="UP000002357">
    <property type="component" value="Plasmid pSCL4"/>
</dbReference>
<name>B5GRC9_STRCL</name>
<evidence type="ECO:0000313" key="1">
    <source>
        <dbReference type="EMBL" id="EFG03982.2"/>
    </source>
</evidence>
<keyword evidence="2" id="KW-1185">Reference proteome</keyword>
<dbReference type="AlphaFoldDB" id="B5GRC9"/>
<dbReference type="EMBL" id="CM000914">
    <property type="protein sequence ID" value="EFG03982.2"/>
    <property type="molecule type" value="Genomic_DNA"/>
</dbReference>
<organism evidence="1 2">
    <name type="scientific">Streptomyces clavuligerus</name>
    <dbReference type="NCBI Taxonomy" id="1901"/>
    <lineage>
        <taxon>Bacteria</taxon>
        <taxon>Bacillati</taxon>
        <taxon>Actinomycetota</taxon>
        <taxon>Actinomycetes</taxon>
        <taxon>Kitasatosporales</taxon>
        <taxon>Streptomycetaceae</taxon>
        <taxon>Streptomyces</taxon>
    </lineage>
</organism>
<reference evidence="1 2" key="1">
    <citation type="journal article" date="2010" name="Genome Biol. Evol.">
        <title>The sequence of a 1.8-mb bacterial linear plasmid reveals a rich evolutionary reservoir of secondary metabolic pathways.</title>
        <authorList>
            <person name="Medema M.H."/>
            <person name="Trefzer A."/>
            <person name="Kovalchuk A."/>
            <person name="van den Berg M."/>
            <person name="Mueller U."/>
            <person name="Heijne W."/>
            <person name="Wu L."/>
            <person name="Alam M.T."/>
            <person name="Ronning C.M."/>
            <person name="Nierman W.C."/>
            <person name="Bovenberg R.A.L."/>
            <person name="Breitling R."/>
            <person name="Takano E."/>
        </authorList>
    </citation>
    <scope>NUCLEOTIDE SEQUENCE [LARGE SCALE GENOMIC DNA]</scope>
    <source>
        <strain evidence="2">ATCC 27064 / DSM 738 / JCM 4710 / NBRC 13307 / NCIMB 12785 / NRRL 3585 / VKM Ac-602</strain>
        <plasmid evidence="1">pSCL4</plasmid>
    </source>
</reference>
<sequence length="41" mass="4485">MLGLVESLNAQAWASLLGRRGACRSSNQRLESLLRVVSRAD</sequence>
<keyword evidence="1" id="KW-0614">Plasmid</keyword>
<evidence type="ECO:0000313" key="2">
    <source>
        <dbReference type="Proteomes" id="UP000002357"/>
    </source>
</evidence>